<accession>A0AAC9FFZ9</accession>
<dbReference type="GO" id="GO:0016779">
    <property type="term" value="F:nucleotidyltransferase activity"/>
    <property type="evidence" value="ECO:0007669"/>
    <property type="project" value="UniProtKB-ARBA"/>
</dbReference>
<reference evidence="4" key="1">
    <citation type="submission" date="2015-11" db="EMBL/GenBank/DDBJ databases">
        <title>Complete genome sequence of a polyethylene-glycol degrader Sphingopyxis macrogoltabida 203N (NBRC 111659).</title>
        <authorList>
            <person name="Yoshiyuki O."/>
            <person name="Shouta N."/>
            <person name="Nagata Y."/>
            <person name="Numata M."/>
            <person name="Tsuchikane K."/>
            <person name="Hosoyama A."/>
            <person name="Yamazoe A."/>
            <person name="Tsuda M."/>
            <person name="Fujita N."/>
            <person name="Kawai F."/>
        </authorList>
    </citation>
    <scope>NUCLEOTIDE SEQUENCE [LARGE SCALE GENOMIC DNA]</scope>
    <source>
        <strain evidence="4">203N</strain>
    </source>
</reference>
<dbReference type="RefSeq" id="WP_054730793.1">
    <property type="nucleotide sequence ID" value="NZ_CP009429.1"/>
</dbReference>
<dbReference type="CDD" id="cd04182">
    <property type="entry name" value="GT_2_like_f"/>
    <property type="match status" value="1"/>
</dbReference>
<gene>
    <name evidence="3" type="ORF">ATM17_18470</name>
</gene>
<dbReference type="PANTHER" id="PTHR43777">
    <property type="entry name" value="MOLYBDENUM COFACTOR CYTIDYLYLTRANSFERASE"/>
    <property type="match status" value="1"/>
</dbReference>
<dbReference type="Gene3D" id="3.90.550.10">
    <property type="entry name" value="Spore Coat Polysaccharide Biosynthesis Protein SpsA, Chain A"/>
    <property type="match status" value="1"/>
</dbReference>
<dbReference type="Proteomes" id="UP000076088">
    <property type="component" value="Chromosome"/>
</dbReference>
<dbReference type="AlphaFoldDB" id="A0AAC9FFZ9"/>
<organism evidence="3 4">
    <name type="scientific">Sphingopyxis macrogoltabida</name>
    <name type="common">Sphingomonas macrogoltabidus</name>
    <dbReference type="NCBI Taxonomy" id="33050"/>
    <lineage>
        <taxon>Bacteria</taxon>
        <taxon>Pseudomonadati</taxon>
        <taxon>Pseudomonadota</taxon>
        <taxon>Alphaproteobacteria</taxon>
        <taxon>Sphingomonadales</taxon>
        <taxon>Sphingomonadaceae</taxon>
        <taxon>Sphingopyxis</taxon>
    </lineage>
</organism>
<dbReference type="EMBL" id="CP013344">
    <property type="protein sequence ID" value="AMU91003.1"/>
    <property type="molecule type" value="Genomic_DNA"/>
</dbReference>
<reference evidence="3 4" key="2">
    <citation type="journal article" date="2016" name="Genome Announc.">
        <title>Complete Genome Sequence of Sphingopyxis macrogoltabida Strain 203N (NBRC 111659), a Polyethylene Glycol Degrader.</title>
        <authorList>
            <person name="Ohtsubo Y."/>
            <person name="Nonoyama S."/>
            <person name="Nagata Y."/>
            <person name="Numata M."/>
            <person name="Tsuchikane K."/>
            <person name="Hosoyama A."/>
            <person name="Yamazoe A."/>
            <person name="Tsuda M."/>
            <person name="Fujita N."/>
            <person name="Kawai F."/>
        </authorList>
    </citation>
    <scope>NUCLEOTIDE SEQUENCE [LARGE SCALE GENOMIC DNA]</scope>
    <source>
        <strain evidence="3 4">203N</strain>
    </source>
</reference>
<feature type="domain" description="MobA-like NTP transferase" evidence="2">
    <location>
        <begin position="9"/>
        <end position="168"/>
    </location>
</feature>
<evidence type="ECO:0000313" key="4">
    <source>
        <dbReference type="Proteomes" id="UP000076088"/>
    </source>
</evidence>
<proteinExistence type="predicted"/>
<evidence type="ECO:0000259" key="2">
    <source>
        <dbReference type="Pfam" id="PF12804"/>
    </source>
</evidence>
<keyword evidence="4" id="KW-1185">Reference proteome</keyword>
<dbReference type="SUPFAM" id="SSF53448">
    <property type="entry name" value="Nucleotide-diphospho-sugar transferases"/>
    <property type="match status" value="1"/>
</dbReference>
<dbReference type="KEGG" id="smaz:LH19_17905"/>
<protein>
    <recommendedName>
        <fullName evidence="2">MobA-like NTP transferase domain-containing protein</fullName>
    </recommendedName>
</protein>
<keyword evidence="1" id="KW-0460">Magnesium</keyword>
<dbReference type="InterPro" id="IPR029044">
    <property type="entry name" value="Nucleotide-diphossugar_trans"/>
</dbReference>
<dbReference type="Pfam" id="PF12804">
    <property type="entry name" value="NTP_transf_3"/>
    <property type="match status" value="1"/>
</dbReference>
<sequence>MIDAANITAVLLAAGQSRRFGADDKLLAPLADEPLALHAARRIAELAPGRRIAVCSNGDGTLAAMLSGLGFDIAVNADATSGLSQSLALGIAAAARGPELAALVCLADMPFVGTRHLQSLLARFDPVSAPVVASSDGETAMPPALFDRALFDRLRASEGDRGGKALLSDAALVMASAGELADIDRPDDLRRN</sequence>
<name>A0AAC9FFZ9_SPHMC</name>
<evidence type="ECO:0000313" key="3">
    <source>
        <dbReference type="EMBL" id="AMU91003.1"/>
    </source>
</evidence>
<evidence type="ECO:0000256" key="1">
    <source>
        <dbReference type="ARBA" id="ARBA00022842"/>
    </source>
</evidence>
<dbReference type="PANTHER" id="PTHR43777:SF1">
    <property type="entry name" value="MOLYBDENUM COFACTOR CYTIDYLYLTRANSFERASE"/>
    <property type="match status" value="1"/>
</dbReference>
<dbReference type="InterPro" id="IPR025877">
    <property type="entry name" value="MobA-like_NTP_Trfase"/>
</dbReference>